<organism evidence="1 2">
    <name type="scientific">Fusarium austroamericanum</name>
    <dbReference type="NCBI Taxonomy" id="282268"/>
    <lineage>
        <taxon>Eukaryota</taxon>
        <taxon>Fungi</taxon>
        <taxon>Dikarya</taxon>
        <taxon>Ascomycota</taxon>
        <taxon>Pezizomycotina</taxon>
        <taxon>Sordariomycetes</taxon>
        <taxon>Hypocreomycetidae</taxon>
        <taxon>Hypocreales</taxon>
        <taxon>Nectriaceae</taxon>
        <taxon>Fusarium</taxon>
    </lineage>
</organism>
<dbReference type="AlphaFoldDB" id="A0AAN5Z6R4"/>
<evidence type="ECO:0000313" key="1">
    <source>
        <dbReference type="EMBL" id="KAF5235101.1"/>
    </source>
</evidence>
<sequence>MARFEDLPLELVDNIVIKNDLPPESLAALRLCWPHIDNVVLPRLFRKIYVTFSERHLKRLKDVTSSRLAPLVLELVFAVGTLQVFSGRTHKDEGFEEYSKVFRSEFFACIDALPNLRIFASKVDPRGIIHKDEEIDGLAHSIFPALCRPSSRITHLRCQDPFDHLRWLVSTFPYIQESPPMLKSFPKIYRSRKNFERRYRPASTRYRTPLGQRCCPYEWGNALRGLVKLDLQFDTKEQRFPGSDRPIADILVGFLEAAVNLEELCIRLGYEGLRMAYVDEQLRRVFDSKLKLPCLKTIKLAYVPLTASGRPFQEFIKRHAATMRHILLCHIADNIPDVVRFAATSPEIQLHRFAVLPLQFRHRSADSLRTQSEYGHLLKLRLVPSPSPLVLIAEKLLLDYINSDNPNHQDPLVDALSNDDDRWGTVDQKVDHWKWPEDTRMYFGCKECGDS</sequence>
<name>A0AAN5Z6R4_FUSAU</name>
<accession>A0AAN5Z6R4</accession>
<comment type="caution">
    <text evidence="1">The sequence shown here is derived from an EMBL/GenBank/DDBJ whole genome shotgun (WGS) entry which is preliminary data.</text>
</comment>
<dbReference type="EMBL" id="JAAMOD010000213">
    <property type="protein sequence ID" value="KAF5235101.1"/>
    <property type="molecule type" value="Genomic_DNA"/>
</dbReference>
<keyword evidence="2" id="KW-1185">Reference proteome</keyword>
<protein>
    <submittedName>
        <fullName evidence="1">Uncharacterized protein</fullName>
    </submittedName>
</protein>
<reference evidence="1 2" key="1">
    <citation type="submission" date="2020-02" db="EMBL/GenBank/DDBJ databases">
        <title>Identification and distribution of gene clusters putatively required for synthesis of sphingolipid metabolism inhibitors in phylogenetically diverse species of the filamentous fungus Fusarium.</title>
        <authorList>
            <person name="Kim H.-S."/>
            <person name="Busman M."/>
            <person name="Brown D.W."/>
            <person name="Divon H."/>
            <person name="Uhlig S."/>
            <person name="Proctor R.H."/>
        </authorList>
    </citation>
    <scope>NUCLEOTIDE SEQUENCE [LARGE SCALE GENOMIC DNA]</scope>
    <source>
        <strain evidence="1 2">NRRL 2903</strain>
    </source>
</reference>
<gene>
    <name evidence="1" type="ORF">FAUST_7304</name>
</gene>
<dbReference type="Proteomes" id="UP000537989">
    <property type="component" value="Unassembled WGS sequence"/>
</dbReference>
<evidence type="ECO:0000313" key="2">
    <source>
        <dbReference type="Proteomes" id="UP000537989"/>
    </source>
</evidence>
<proteinExistence type="predicted"/>